<keyword evidence="3" id="KW-0285">Flavoprotein</keyword>
<dbReference type="InterPro" id="IPR036188">
    <property type="entry name" value="FAD/NAD-bd_sf"/>
</dbReference>
<dbReference type="PANTHER" id="PTHR48105">
    <property type="entry name" value="THIOREDOXIN REDUCTASE 1-RELATED-RELATED"/>
    <property type="match status" value="1"/>
</dbReference>
<dbReference type="InterPro" id="IPR008255">
    <property type="entry name" value="Pyr_nucl-diS_OxRdtase_2_AS"/>
</dbReference>
<keyword evidence="4" id="KW-0274">FAD</keyword>
<dbReference type="PRINTS" id="PR00368">
    <property type="entry name" value="FADPNR"/>
</dbReference>
<protein>
    <submittedName>
        <fullName evidence="9">Thioredoxin reductase (NADPH)</fullName>
    </submittedName>
</protein>
<dbReference type="InterPro" id="IPR023753">
    <property type="entry name" value="FAD/NAD-binding_dom"/>
</dbReference>
<evidence type="ECO:0000256" key="3">
    <source>
        <dbReference type="ARBA" id="ARBA00022630"/>
    </source>
</evidence>
<proteinExistence type="predicted"/>
<dbReference type="EMBL" id="FQVW01000029">
    <property type="protein sequence ID" value="SHG37427.1"/>
    <property type="molecule type" value="Genomic_DNA"/>
</dbReference>
<dbReference type="AlphaFoldDB" id="A0A1M5JA39"/>
<dbReference type="GO" id="GO:0016668">
    <property type="term" value="F:oxidoreductase activity, acting on a sulfur group of donors, NAD(P) as acceptor"/>
    <property type="evidence" value="ECO:0007669"/>
    <property type="project" value="UniProtKB-ARBA"/>
</dbReference>
<evidence type="ECO:0000256" key="7">
    <source>
        <dbReference type="ARBA" id="ARBA00023284"/>
    </source>
</evidence>
<gene>
    <name evidence="9" type="ORF">SAMN05216225_10298</name>
</gene>
<evidence type="ECO:0000259" key="8">
    <source>
        <dbReference type="Pfam" id="PF07992"/>
    </source>
</evidence>
<dbReference type="PROSITE" id="PS00573">
    <property type="entry name" value="PYRIDINE_REDOX_2"/>
    <property type="match status" value="1"/>
</dbReference>
<name>A0A1M5JA39_9BACI</name>
<evidence type="ECO:0000256" key="2">
    <source>
        <dbReference type="ARBA" id="ARBA00011738"/>
    </source>
</evidence>
<dbReference type="Pfam" id="PF07992">
    <property type="entry name" value="Pyr_redox_2"/>
    <property type="match status" value="1"/>
</dbReference>
<dbReference type="STRING" id="930117.SAMN05216225_10298"/>
<sequence length="312" mass="33804">MRKYDLVVIGAGPAGMTAAIYGVRANLKVLMLEKLAPGGQMINTNEIENYPGAGKVNGSELALQMFEHAQELGVEFDYKTVTKIESIEDSKRIYTEEDDEVIEALTIIVATGTRPRTLNIPGEEEFKGSAISWCAICDGAKYRDKDVVVIGGGNSAVDEGTYLATIAKSLTIITDLELTADPVSCDYLRSLPNVNVFPYKRVVEFVGKGGEFTGIKFVDKETGENEQVIECDGVFEYIGAIPYTDFLEKTTILGSGGFLEVNERMETTIPGVFGAGDCNSKHLRQVVTATADGAIAAQEASAYIKALRRKEV</sequence>
<evidence type="ECO:0000313" key="9">
    <source>
        <dbReference type="EMBL" id="SHG37427.1"/>
    </source>
</evidence>
<evidence type="ECO:0000313" key="10">
    <source>
        <dbReference type="Proteomes" id="UP000183988"/>
    </source>
</evidence>
<feature type="domain" description="FAD/NAD(P)-binding" evidence="8">
    <location>
        <begin position="4"/>
        <end position="293"/>
    </location>
</feature>
<reference evidence="9 10" key="1">
    <citation type="submission" date="2016-11" db="EMBL/GenBank/DDBJ databases">
        <authorList>
            <person name="Jaros S."/>
            <person name="Januszkiewicz K."/>
            <person name="Wedrychowicz H."/>
        </authorList>
    </citation>
    <scope>NUCLEOTIDE SEQUENCE [LARGE SCALE GENOMIC DNA]</scope>
    <source>
        <strain evidence="9 10">IBRC-M 10683</strain>
    </source>
</reference>
<keyword evidence="7" id="KW-0676">Redox-active center</keyword>
<keyword evidence="5" id="KW-0560">Oxidoreductase</keyword>
<evidence type="ECO:0000256" key="6">
    <source>
        <dbReference type="ARBA" id="ARBA00023157"/>
    </source>
</evidence>
<comment type="subunit">
    <text evidence="2">Homodimer.</text>
</comment>
<dbReference type="Proteomes" id="UP000183988">
    <property type="component" value="Unassembled WGS sequence"/>
</dbReference>
<keyword evidence="6" id="KW-1015">Disulfide bond</keyword>
<dbReference type="OrthoDB" id="9806179at2"/>
<comment type="cofactor">
    <cofactor evidence="1">
        <name>FAD</name>
        <dbReference type="ChEBI" id="CHEBI:57692"/>
    </cofactor>
</comment>
<dbReference type="PRINTS" id="PR00469">
    <property type="entry name" value="PNDRDTASEII"/>
</dbReference>
<organism evidence="9 10">
    <name type="scientific">Ornithinibacillus halophilus</name>
    <dbReference type="NCBI Taxonomy" id="930117"/>
    <lineage>
        <taxon>Bacteria</taxon>
        <taxon>Bacillati</taxon>
        <taxon>Bacillota</taxon>
        <taxon>Bacilli</taxon>
        <taxon>Bacillales</taxon>
        <taxon>Bacillaceae</taxon>
        <taxon>Ornithinibacillus</taxon>
    </lineage>
</organism>
<dbReference type="SUPFAM" id="SSF51905">
    <property type="entry name" value="FAD/NAD(P)-binding domain"/>
    <property type="match status" value="1"/>
</dbReference>
<accession>A0A1M5JA39</accession>
<dbReference type="RefSeq" id="WP_072891081.1">
    <property type="nucleotide sequence ID" value="NZ_FQVW01000029.1"/>
</dbReference>
<dbReference type="InterPro" id="IPR050097">
    <property type="entry name" value="Ferredoxin-NADP_redctase_2"/>
</dbReference>
<dbReference type="Gene3D" id="3.50.50.60">
    <property type="entry name" value="FAD/NAD(P)-binding domain"/>
    <property type="match status" value="2"/>
</dbReference>
<evidence type="ECO:0000256" key="4">
    <source>
        <dbReference type="ARBA" id="ARBA00022827"/>
    </source>
</evidence>
<keyword evidence="10" id="KW-1185">Reference proteome</keyword>
<evidence type="ECO:0000256" key="5">
    <source>
        <dbReference type="ARBA" id="ARBA00023002"/>
    </source>
</evidence>
<evidence type="ECO:0000256" key="1">
    <source>
        <dbReference type="ARBA" id="ARBA00001974"/>
    </source>
</evidence>